<proteinExistence type="predicted"/>
<reference evidence="1" key="1">
    <citation type="submission" date="2022-11" db="EMBL/GenBank/DDBJ databases">
        <title>Genome Sequence of Boeremia exigua.</title>
        <authorList>
            <person name="Buettner E."/>
        </authorList>
    </citation>
    <scope>NUCLEOTIDE SEQUENCE</scope>
    <source>
        <strain evidence="1">CU02</strain>
    </source>
</reference>
<dbReference type="EMBL" id="JAPHNI010000875">
    <property type="protein sequence ID" value="KAJ8107697.1"/>
    <property type="molecule type" value="Genomic_DNA"/>
</dbReference>
<accession>A0ACC2HX82</accession>
<protein>
    <submittedName>
        <fullName evidence="1">Uncharacterized protein</fullName>
    </submittedName>
</protein>
<organism evidence="1 2">
    <name type="scientific">Boeremia exigua</name>
    <dbReference type="NCBI Taxonomy" id="749465"/>
    <lineage>
        <taxon>Eukaryota</taxon>
        <taxon>Fungi</taxon>
        <taxon>Dikarya</taxon>
        <taxon>Ascomycota</taxon>
        <taxon>Pezizomycotina</taxon>
        <taxon>Dothideomycetes</taxon>
        <taxon>Pleosporomycetidae</taxon>
        <taxon>Pleosporales</taxon>
        <taxon>Pleosporineae</taxon>
        <taxon>Didymellaceae</taxon>
        <taxon>Boeremia</taxon>
    </lineage>
</organism>
<comment type="caution">
    <text evidence="1">The sequence shown here is derived from an EMBL/GenBank/DDBJ whole genome shotgun (WGS) entry which is preliminary data.</text>
</comment>
<evidence type="ECO:0000313" key="2">
    <source>
        <dbReference type="Proteomes" id="UP001153331"/>
    </source>
</evidence>
<dbReference type="Proteomes" id="UP001153331">
    <property type="component" value="Unassembled WGS sequence"/>
</dbReference>
<sequence>MSVQGHTHTNGTAKERDSIASSASSIHSDYSTPATTTGSTNAPLASPSISSETTEDPIKLQARLAAEKKDKTAAIIKLEKTIKRDLGARTSYSKYLMAAGLQDGLFGICKAYALYDEAVGYAQGMNFIAMPLLFNMPEEEAFSLFVTLMNKYGLRDLFVADMAGLHLHLYQFERLLEEFEPALYCHLRRREVKPQLYATQWFLTLFAYRFPLQLVVRVYDLILADGLETAILKFGIVLMQKNAEALLAMKDMSTLTNFLKEKLFDVYIDKAPSANSILENGFFGSTSGVDKEIYRADQLVKDAVAVRITPEMLKQYTAEWKEQQKVEKDREAELHGLKERTATLETKVRSLENRAEQSDREHVEMASELIKTKVENEQLAEENETLKTKVEELQKIVDTQPEEVEQRLKNEMETVMQKNIVVHNENRALEEQMAEMEQELVDTKMKWATINEEHETLKQKWNNISQMMSQAHRSATLPSCHSEAFRDQVLIGDLSARLQRDAMAAPPDLNAILAALAAGRGPSTTPSQTPQQQPPHQPPPPGLPAGFPGAMPSATPPQMPGFNFPQPTSSGSLDLSAIKPVSSGSVSIQDALAKARGFAAQKGLAFEARPGMDNQWPGMGGPPQAYAMPAHQEDPRLSGRPYRRSRSRSRSPQRRDNARDSYNPYRDERRDERRGAPSGYGRDRSRSPSRRNTFSPPHQQYGGHDRATPPNDNSEVILIDSSLVGLVIGRQGESLRRIEQESGTRIQFINGPEAGPQRQCRITGPPSARISAKREINRIIEENGGNPARETGRNARAPQKAAAQQPALREGEQSSQIMVPDRTVGLIIGRGGETIRDLQERSGCHVNIVGENKSVNGLRPVNLIGSPAAAAHAKELIMEIVDSDTKQVDGPNHQSQHQQQNRRDMDPYAGAAGGSKINDSIMVPSDAVGMIIGKGGETIKQMQSETGCKINVSQASGADIEREIGLVGTRQAIDDAKQAIWDKVDQVKEKNNSRRRDQGGQDNNYSQQQQPTQSYGQAAPQGQPPAPAAGSPAGGAADPYAIYGGYQNYLAMWYASFAQQQQQGGAPPGPPGA</sequence>
<evidence type="ECO:0000313" key="1">
    <source>
        <dbReference type="EMBL" id="KAJ8107697.1"/>
    </source>
</evidence>
<name>A0ACC2HX82_9PLEO</name>
<gene>
    <name evidence="1" type="ORF">OPT61_g8690</name>
</gene>
<keyword evidence="2" id="KW-1185">Reference proteome</keyword>